<dbReference type="GO" id="GO:0005783">
    <property type="term" value="C:endoplasmic reticulum"/>
    <property type="evidence" value="ECO:0007669"/>
    <property type="project" value="TreeGrafter"/>
</dbReference>
<dbReference type="InterPro" id="IPR049387">
    <property type="entry name" value="UFSP2-like_2nd"/>
</dbReference>
<evidence type="ECO:0000313" key="9">
    <source>
        <dbReference type="Proteomes" id="UP001186944"/>
    </source>
</evidence>
<dbReference type="Gene3D" id="3.90.70.130">
    <property type="match status" value="1"/>
</dbReference>
<evidence type="ECO:0000256" key="3">
    <source>
        <dbReference type="ARBA" id="ARBA00022786"/>
    </source>
</evidence>
<dbReference type="PANTHER" id="PTHR48153:SF2">
    <property type="entry name" value="UFM1-SPECIFIC PROTEASE 2"/>
    <property type="match status" value="1"/>
</dbReference>
<dbReference type="GO" id="GO:0006508">
    <property type="term" value="P:proteolysis"/>
    <property type="evidence" value="ECO:0007669"/>
    <property type="project" value="UniProtKB-KW"/>
</dbReference>
<keyword evidence="3" id="KW-0833">Ubl conjugation pathway</keyword>
<dbReference type="AlphaFoldDB" id="A0AA89BY08"/>
<reference evidence="8" key="1">
    <citation type="submission" date="2019-08" db="EMBL/GenBank/DDBJ databases">
        <title>The improved chromosome-level genome for the pearl oyster Pinctada fucata martensii using PacBio sequencing and Hi-C.</title>
        <authorList>
            <person name="Zheng Z."/>
        </authorList>
    </citation>
    <scope>NUCLEOTIDE SEQUENCE</scope>
    <source>
        <strain evidence="8">ZZ-2019</strain>
        <tissue evidence="8">Adductor muscle</tissue>
    </source>
</reference>
<dbReference type="GO" id="GO:0071567">
    <property type="term" value="F:deUFMylase activity"/>
    <property type="evidence" value="ECO:0007669"/>
    <property type="project" value="TreeGrafter"/>
</dbReference>
<accession>A0AA89BY08</accession>
<protein>
    <recommendedName>
        <fullName evidence="10">Ufm1-specific protease 2</fullName>
    </recommendedName>
</protein>
<dbReference type="GO" id="GO:0005634">
    <property type="term" value="C:nucleus"/>
    <property type="evidence" value="ECO:0007669"/>
    <property type="project" value="TreeGrafter"/>
</dbReference>
<feature type="domain" description="UFSP2 second" evidence="7">
    <location>
        <begin position="201"/>
        <end position="405"/>
    </location>
</feature>
<evidence type="ECO:0000256" key="4">
    <source>
        <dbReference type="ARBA" id="ARBA00022801"/>
    </source>
</evidence>
<dbReference type="Pfam" id="PF07910">
    <property type="entry name" value="Peptidase_C78"/>
    <property type="match status" value="1"/>
</dbReference>
<dbReference type="PANTHER" id="PTHR48153">
    <property type="entry name" value="UFM1-SPECIFIC PROTEASE 2"/>
    <property type="match status" value="1"/>
</dbReference>
<proteinExistence type="inferred from homology"/>
<evidence type="ECO:0000256" key="1">
    <source>
        <dbReference type="ARBA" id="ARBA00008552"/>
    </source>
</evidence>
<name>A0AA89BY08_PINIB</name>
<sequence length="626" mass="70966">MKQRFENNMAVPMESFEYASVTYVQIRGKRSQFSVIHFLCLNQICQTFQENSQCLSSYGFLIGTSDGGRSILGCTHCSTEQVGREADAVKLYLPGGLHIIGLYFKAKDKERDEDVLDSLQKYSPEQLFRNGQYLVLVLHGSKKPDQVFVHDFDQGYTPADLQPNDLDLLSKHAVVRTKCCFNISLKSGEKSDSWHSSLDSQITDICDRVNSDCAMLHVNNSNVLLKSDRTCGLSEDSVINDVYENVDCDNDFIQTRSHKKSKLNQATLQTTLYLQTTGDISTKNSPDCAPVIQHKFEKFRNVQTTLEVDSLSLIPHKSPVQGLLPLVKTAICNQVQNMGKCIIRSTQKNTFFAPQPHHFVPSNTFLCTVVYPKGVEENKLESWRKELHKLFCQSVDVPLFRRGNRVLLHEDKANHPYLINPHIGLSTNTVKDGRQYLVHGLYSYHHYMQDRFDDNKWGCAYRSLQTLVSWFRFQGYTDKPVPTHPEIQKALVDVGDKEPKFVGSRQWIGSMEVSYCLDHLIGVTSKIIFVNAGSEMGTKGRELAVHFQTQGTPIMIGGGVLAHTILGVDFNDVTGDIKFLILDPHYTGVEDLSVIQDKGWCGWKSLDFWEKTAHYNMCLPQRPKML</sequence>
<comment type="caution">
    <text evidence="8">The sequence shown here is derived from an EMBL/GenBank/DDBJ whole genome shotgun (WGS) entry which is preliminary data.</text>
</comment>
<feature type="domain" description="UFSP1/2/DUB catalytic" evidence="6">
    <location>
        <begin position="434"/>
        <end position="618"/>
    </location>
</feature>
<keyword evidence="4" id="KW-0378">Hydrolase</keyword>
<evidence type="ECO:0000256" key="5">
    <source>
        <dbReference type="ARBA" id="ARBA00022807"/>
    </source>
</evidence>
<dbReference type="EMBL" id="VSWD01000006">
    <property type="protein sequence ID" value="KAK3100729.1"/>
    <property type="molecule type" value="Genomic_DNA"/>
</dbReference>
<dbReference type="Pfam" id="PF20908">
    <property type="entry name" value="UfSP2_N"/>
    <property type="match status" value="1"/>
</dbReference>
<evidence type="ECO:0000313" key="8">
    <source>
        <dbReference type="EMBL" id="KAK3100729.1"/>
    </source>
</evidence>
<organism evidence="8 9">
    <name type="scientific">Pinctada imbricata</name>
    <name type="common">Atlantic pearl-oyster</name>
    <name type="synonym">Pinctada martensii</name>
    <dbReference type="NCBI Taxonomy" id="66713"/>
    <lineage>
        <taxon>Eukaryota</taxon>
        <taxon>Metazoa</taxon>
        <taxon>Spiralia</taxon>
        <taxon>Lophotrochozoa</taxon>
        <taxon>Mollusca</taxon>
        <taxon>Bivalvia</taxon>
        <taxon>Autobranchia</taxon>
        <taxon>Pteriomorphia</taxon>
        <taxon>Pterioida</taxon>
        <taxon>Pterioidea</taxon>
        <taxon>Pteriidae</taxon>
        <taxon>Pinctada</taxon>
    </lineage>
</organism>
<keyword evidence="9" id="KW-1185">Reference proteome</keyword>
<evidence type="ECO:0000256" key="2">
    <source>
        <dbReference type="ARBA" id="ARBA00022670"/>
    </source>
</evidence>
<dbReference type="Proteomes" id="UP001186944">
    <property type="component" value="Unassembled WGS sequence"/>
</dbReference>
<evidence type="ECO:0000259" key="7">
    <source>
        <dbReference type="Pfam" id="PF20908"/>
    </source>
</evidence>
<comment type="similarity">
    <text evidence="1">Belongs to the peptidase C78 family.</text>
</comment>
<dbReference type="InterPro" id="IPR012462">
    <property type="entry name" value="UFSP1/2_DUB_cat"/>
</dbReference>
<evidence type="ECO:0008006" key="10">
    <source>
        <dbReference type="Google" id="ProtNLM"/>
    </source>
</evidence>
<gene>
    <name evidence="8" type="ORF">FSP39_024353</name>
</gene>
<dbReference type="FunFam" id="3.90.70.130:FF:000001">
    <property type="entry name" value="Probable Ufm1-specific protease 2"/>
    <property type="match status" value="1"/>
</dbReference>
<keyword evidence="5" id="KW-0788">Thiol protease</keyword>
<evidence type="ECO:0000259" key="6">
    <source>
        <dbReference type="Pfam" id="PF07910"/>
    </source>
</evidence>
<keyword evidence="2" id="KW-0645">Protease</keyword>